<protein>
    <submittedName>
        <fullName evidence="4">NAD(P)-dependent dehydrogenase (Short-subunit alcohol dehydrogenase family)</fullName>
    </submittedName>
</protein>
<evidence type="ECO:0000256" key="1">
    <source>
        <dbReference type="ARBA" id="ARBA00006484"/>
    </source>
</evidence>
<organism evidence="4 5">
    <name type="scientific">Bradyrhizobium yuanmingense</name>
    <dbReference type="NCBI Taxonomy" id="108015"/>
    <lineage>
        <taxon>Bacteria</taxon>
        <taxon>Pseudomonadati</taxon>
        <taxon>Pseudomonadota</taxon>
        <taxon>Alphaproteobacteria</taxon>
        <taxon>Hyphomicrobiales</taxon>
        <taxon>Nitrobacteraceae</taxon>
        <taxon>Bradyrhizobium</taxon>
    </lineage>
</organism>
<reference evidence="4 5" key="1">
    <citation type="submission" date="2024-07" db="EMBL/GenBank/DDBJ databases">
        <title>Genomic Encyclopedia of Type Strains, Phase V (KMG-V): Genome sequencing to study the core and pangenomes of soil and plant-associated prokaryotes.</title>
        <authorList>
            <person name="Whitman W."/>
        </authorList>
    </citation>
    <scope>NUCLEOTIDE SEQUENCE [LARGE SCALE GENOMIC DNA]</scope>
    <source>
        <strain evidence="4 5">USDA 222</strain>
    </source>
</reference>
<comment type="similarity">
    <text evidence="1 3">Belongs to the short-chain dehydrogenases/reductases (SDR) family.</text>
</comment>
<keyword evidence="2" id="KW-0560">Oxidoreductase</keyword>
<keyword evidence="5" id="KW-1185">Reference proteome</keyword>
<gene>
    <name evidence="4" type="ORF">ABH992_000155</name>
</gene>
<evidence type="ECO:0000256" key="2">
    <source>
        <dbReference type="ARBA" id="ARBA00023002"/>
    </source>
</evidence>
<evidence type="ECO:0000313" key="4">
    <source>
        <dbReference type="EMBL" id="MEY9467756.1"/>
    </source>
</evidence>
<sequence length="284" mass="30672">MNDRVGRPPLFGKGNVAVITGAASGIGRAAAEHFATVGMRLVLFDKNEHALAEVASGLQADVRHLAGDVTRFEDLERLRDLAVNAFGNVAVLMNNAAIGGREDDNWTGLSDWRRIIEVNLWGVVNGVHAFTGAMLLQHSRGAIINTGSKQGITNPPGFPAYNVAKSGVKTLTEQLAHGVRQKGAAVTAHLLVPGWTYTGMTHAPDGKQPPGTWTAEQVIDFMVPRVEAGDFYVICPDGAVTPELDAARTLWGATDMTENRPALSRWHPDWKKRFDDFVAKETGE</sequence>
<dbReference type="RefSeq" id="WP_050992006.1">
    <property type="nucleotide sequence ID" value="NZ_JBGBYD010000001.1"/>
</dbReference>
<evidence type="ECO:0000256" key="3">
    <source>
        <dbReference type="RuleBase" id="RU000363"/>
    </source>
</evidence>
<dbReference type="InterPro" id="IPR020904">
    <property type="entry name" value="Sc_DH/Rdtase_CS"/>
</dbReference>
<dbReference type="SUPFAM" id="SSF51735">
    <property type="entry name" value="NAD(P)-binding Rossmann-fold domains"/>
    <property type="match status" value="1"/>
</dbReference>
<dbReference type="PROSITE" id="PS00061">
    <property type="entry name" value="ADH_SHORT"/>
    <property type="match status" value="1"/>
</dbReference>
<dbReference type="InterPro" id="IPR002347">
    <property type="entry name" value="SDR_fam"/>
</dbReference>
<dbReference type="Pfam" id="PF00106">
    <property type="entry name" value="adh_short"/>
    <property type="match status" value="1"/>
</dbReference>
<dbReference type="PANTHER" id="PTHR43008">
    <property type="entry name" value="BENZIL REDUCTASE"/>
    <property type="match status" value="1"/>
</dbReference>
<evidence type="ECO:0000313" key="5">
    <source>
        <dbReference type="Proteomes" id="UP001565474"/>
    </source>
</evidence>
<proteinExistence type="inferred from homology"/>
<comment type="caution">
    <text evidence="4">The sequence shown here is derived from an EMBL/GenBank/DDBJ whole genome shotgun (WGS) entry which is preliminary data.</text>
</comment>
<dbReference type="PRINTS" id="PR00081">
    <property type="entry name" value="GDHRDH"/>
</dbReference>
<name>A0ABV4G7Y3_9BRAD</name>
<dbReference type="PRINTS" id="PR00080">
    <property type="entry name" value="SDRFAMILY"/>
</dbReference>
<dbReference type="Proteomes" id="UP001565474">
    <property type="component" value="Unassembled WGS sequence"/>
</dbReference>
<dbReference type="EMBL" id="JBGBZN010000001">
    <property type="protein sequence ID" value="MEY9467756.1"/>
    <property type="molecule type" value="Genomic_DNA"/>
</dbReference>
<dbReference type="InterPro" id="IPR036291">
    <property type="entry name" value="NAD(P)-bd_dom_sf"/>
</dbReference>
<dbReference type="PANTHER" id="PTHR43008:SF7">
    <property type="entry name" value="SHORT CHAIN DEHYDROGENASE_REDUCTASE (AFU_ORTHOLOGUE AFUA_2G00830)"/>
    <property type="match status" value="1"/>
</dbReference>
<accession>A0ABV4G7Y3</accession>
<dbReference type="Gene3D" id="3.40.50.720">
    <property type="entry name" value="NAD(P)-binding Rossmann-like Domain"/>
    <property type="match status" value="1"/>
</dbReference>
<dbReference type="CDD" id="cd05233">
    <property type="entry name" value="SDR_c"/>
    <property type="match status" value="1"/>
</dbReference>